<dbReference type="GO" id="GO:0016020">
    <property type="term" value="C:membrane"/>
    <property type="evidence" value="ECO:0007669"/>
    <property type="project" value="TreeGrafter"/>
</dbReference>
<evidence type="ECO:0000313" key="3">
    <source>
        <dbReference type="EMBL" id="OIQ63944.1"/>
    </source>
</evidence>
<dbReference type="InterPro" id="IPR000073">
    <property type="entry name" value="AB_hydrolase_1"/>
</dbReference>
<keyword evidence="1 3" id="KW-0378">Hydrolase</keyword>
<dbReference type="Gene3D" id="3.40.50.1820">
    <property type="entry name" value="alpha/beta hydrolase"/>
    <property type="match status" value="1"/>
</dbReference>
<organism evidence="3">
    <name type="scientific">mine drainage metagenome</name>
    <dbReference type="NCBI Taxonomy" id="410659"/>
    <lineage>
        <taxon>unclassified sequences</taxon>
        <taxon>metagenomes</taxon>
        <taxon>ecological metagenomes</taxon>
    </lineage>
</organism>
<dbReference type="Pfam" id="PF12146">
    <property type="entry name" value="Hydrolase_4"/>
    <property type="match status" value="1"/>
</dbReference>
<accession>A0A1J5P070</accession>
<evidence type="ECO:0000256" key="1">
    <source>
        <dbReference type="ARBA" id="ARBA00022801"/>
    </source>
</evidence>
<dbReference type="PANTHER" id="PTHR43798:SF31">
    <property type="entry name" value="AB HYDROLASE SUPERFAMILY PROTEIN YCLE"/>
    <property type="match status" value="1"/>
</dbReference>
<name>A0A1J5P070_9ZZZZ</name>
<feature type="domain" description="Serine aminopeptidase S33" evidence="2">
    <location>
        <begin position="12"/>
        <end position="225"/>
    </location>
</feature>
<dbReference type="EC" id="3.1.1.23" evidence="3"/>
<dbReference type="InterPro" id="IPR022742">
    <property type="entry name" value="Hydrolase_4"/>
</dbReference>
<dbReference type="InterPro" id="IPR029058">
    <property type="entry name" value="AB_hydrolase_fold"/>
</dbReference>
<dbReference type="PANTHER" id="PTHR43798">
    <property type="entry name" value="MONOACYLGLYCEROL LIPASE"/>
    <property type="match status" value="1"/>
</dbReference>
<evidence type="ECO:0000259" key="2">
    <source>
        <dbReference type="Pfam" id="PF12146"/>
    </source>
</evidence>
<dbReference type="GO" id="GO:0047372">
    <property type="term" value="F:monoacylglycerol lipase activity"/>
    <property type="evidence" value="ECO:0007669"/>
    <property type="project" value="UniProtKB-EC"/>
</dbReference>
<reference evidence="3" key="1">
    <citation type="submission" date="2016-10" db="EMBL/GenBank/DDBJ databases">
        <title>Sequence of Gallionella enrichment culture.</title>
        <authorList>
            <person name="Poehlein A."/>
            <person name="Muehling M."/>
            <person name="Daniel R."/>
        </authorList>
    </citation>
    <scope>NUCLEOTIDE SEQUENCE</scope>
</reference>
<dbReference type="AlphaFoldDB" id="A0A1J5P070"/>
<protein>
    <submittedName>
        <fullName evidence="3">Thermostable monoacylglycerol lipase</fullName>
        <ecNumber evidence="3">3.1.1.23</ecNumber>
    </submittedName>
</protein>
<dbReference type="EMBL" id="MLJW01008548">
    <property type="protein sequence ID" value="OIQ63944.1"/>
    <property type="molecule type" value="Genomic_DNA"/>
</dbReference>
<gene>
    <name evidence="3" type="ORF">GALL_545090</name>
</gene>
<dbReference type="InterPro" id="IPR050266">
    <property type="entry name" value="AB_hydrolase_sf"/>
</dbReference>
<proteinExistence type="predicted"/>
<dbReference type="SUPFAM" id="SSF53474">
    <property type="entry name" value="alpha/beta-Hydrolases"/>
    <property type="match status" value="1"/>
</dbReference>
<dbReference type="PIRSF" id="PIRSF017388">
    <property type="entry name" value="Esterase_lipase"/>
    <property type="match status" value="1"/>
</dbReference>
<dbReference type="PRINTS" id="PR00111">
    <property type="entry name" value="ABHYDROLASE"/>
</dbReference>
<comment type="caution">
    <text evidence="3">The sequence shown here is derived from an EMBL/GenBank/DDBJ whole genome shotgun (WGS) entry which is preliminary data.</text>
</comment>
<sequence length="256" mass="28609">MRSEPYLADGSKSGVLLLHGFTGSPASVLPWAEFLADAGYSVSAPRLPGHGTKWQEMNQTTWQDWYGEAERALMDLADRTDRIFLAGFSMGGALSVRLTERHPELVTGLILLNPALLDPHSLIRRASLLRYFKNSLKPTASDIAKPNPPIHGYAETPLKALYSFSLLLADIKPRLARIETPILLFRSVQDHVVRAVSSELILHQARSSDKTLVLLENSYHVATLDHDAQIIHQQSLSFIQRLEQFEIARQLGDNHE</sequence>
<dbReference type="InterPro" id="IPR012354">
    <property type="entry name" value="Esterase_lipase"/>
</dbReference>